<accession>A0A380PRC4</accession>
<dbReference type="EMBL" id="UHJA01000001">
    <property type="protein sequence ID" value="SUP75812.1"/>
    <property type="molecule type" value="Genomic_DNA"/>
</dbReference>
<proteinExistence type="predicted"/>
<dbReference type="Proteomes" id="UP000254835">
    <property type="component" value="Unassembled WGS sequence"/>
</dbReference>
<feature type="domain" description="Cyclophilin-like" evidence="1">
    <location>
        <begin position="31"/>
        <end position="137"/>
    </location>
</feature>
<dbReference type="InterPro" id="IPR041183">
    <property type="entry name" value="Cyclophilin-like"/>
</dbReference>
<dbReference type="SUPFAM" id="SSF50891">
    <property type="entry name" value="Cyclophilin-like"/>
    <property type="match status" value="1"/>
</dbReference>
<dbReference type="Gene3D" id="2.40.100.20">
    <property type="match status" value="1"/>
</dbReference>
<dbReference type="AlphaFoldDB" id="A0A380PRC4"/>
<evidence type="ECO:0000259" key="1">
    <source>
        <dbReference type="Pfam" id="PF18050"/>
    </source>
</evidence>
<dbReference type="Pfam" id="PF18050">
    <property type="entry name" value="Cyclophil_like2"/>
    <property type="match status" value="1"/>
</dbReference>
<reference evidence="2 3" key="1">
    <citation type="submission" date="2018-06" db="EMBL/GenBank/DDBJ databases">
        <authorList>
            <consortium name="Pathogen Informatics"/>
            <person name="Doyle S."/>
        </authorList>
    </citation>
    <scope>NUCLEOTIDE SEQUENCE [LARGE SCALE GENOMIC DNA]</scope>
    <source>
        <strain evidence="2 3">NCTC11470</strain>
    </source>
</reference>
<dbReference type="GeneID" id="57906966"/>
<organism evidence="2 3">
    <name type="scientific">Yersinia frederiksenii</name>
    <dbReference type="NCBI Taxonomy" id="29484"/>
    <lineage>
        <taxon>Bacteria</taxon>
        <taxon>Pseudomonadati</taxon>
        <taxon>Pseudomonadota</taxon>
        <taxon>Gammaproteobacteria</taxon>
        <taxon>Enterobacterales</taxon>
        <taxon>Yersiniaceae</taxon>
        <taxon>Yersinia</taxon>
    </lineage>
</organism>
<protein>
    <submittedName>
        <fullName evidence="2">Uncharacterized conserved protein</fullName>
    </submittedName>
</protein>
<dbReference type="RefSeq" id="WP_032912263.1">
    <property type="nucleotide sequence ID" value="NZ_CABHXP010000320.1"/>
</dbReference>
<sequence length="143" mass="15954">MTTTIRIISLLLIIFMGRVNAGEKTVKIQFNYNNKTVIGSLENNPASQEFLAMLPLTVKLEDYGSVEKIALLPSKLNKTNTMAAITPVAGDIAYYIPWGNLAIFRQDFRYSPGLVRLGRIEEGLESLQQPGSVEIHITRVENE</sequence>
<dbReference type="OrthoDB" id="5298378at2"/>
<evidence type="ECO:0000313" key="3">
    <source>
        <dbReference type="Proteomes" id="UP000254835"/>
    </source>
</evidence>
<dbReference type="InterPro" id="IPR029000">
    <property type="entry name" value="Cyclophilin-like_dom_sf"/>
</dbReference>
<evidence type="ECO:0000313" key="2">
    <source>
        <dbReference type="EMBL" id="SUP75812.1"/>
    </source>
</evidence>
<gene>
    <name evidence="2" type="ORF">NCTC11470_00831</name>
</gene>
<name>A0A380PRC4_YERFR</name>